<dbReference type="SUPFAM" id="SSF46689">
    <property type="entry name" value="Homeodomain-like"/>
    <property type="match status" value="1"/>
</dbReference>
<organism evidence="3">
    <name type="scientific">Camponotus floridanus</name>
    <name type="common">Florida carpenter ant</name>
    <dbReference type="NCBI Taxonomy" id="104421"/>
    <lineage>
        <taxon>Eukaryota</taxon>
        <taxon>Metazoa</taxon>
        <taxon>Ecdysozoa</taxon>
        <taxon>Arthropoda</taxon>
        <taxon>Hexapoda</taxon>
        <taxon>Insecta</taxon>
        <taxon>Pterygota</taxon>
        <taxon>Neoptera</taxon>
        <taxon>Endopterygota</taxon>
        <taxon>Hymenoptera</taxon>
        <taxon>Apocrita</taxon>
        <taxon>Aculeata</taxon>
        <taxon>Formicoidea</taxon>
        <taxon>Formicidae</taxon>
        <taxon>Formicinae</taxon>
        <taxon>Camponotus</taxon>
    </lineage>
</organism>
<evidence type="ECO:0000313" key="2">
    <source>
        <dbReference type="EMBL" id="EFN64074.1"/>
    </source>
</evidence>
<feature type="non-terminal residue" evidence="2">
    <location>
        <position position="1"/>
    </location>
</feature>
<dbReference type="Proteomes" id="UP000000311">
    <property type="component" value="Unassembled WGS sequence"/>
</dbReference>
<dbReference type="InParanoid" id="E2AR65"/>
<comment type="subcellular location">
    <subcellularLocation>
        <location evidence="1">Nucleus</location>
    </subcellularLocation>
</comment>
<feature type="non-terminal residue" evidence="2">
    <location>
        <position position="75"/>
    </location>
</feature>
<evidence type="ECO:0000313" key="3">
    <source>
        <dbReference type="Proteomes" id="UP000000311"/>
    </source>
</evidence>
<dbReference type="InterPro" id="IPR009057">
    <property type="entry name" value="Homeodomain-like_sf"/>
</dbReference>
<reference evidence="2 3" key="1">
    <citation type="journal article" date="2010" name="Science">
        <title>Genomic comparison of the ants Camponotus floridanus and Harpegnathos saltator.</title>
        <authorList>
            <person name="Bonasio R."/>
            <person name="Zhang G."/>
            <person name="Ye C."/>
            <person name="Mutti N.S."/>
            <person name="Fang X."/>
            <person name="Qin N."/>
            <person name="Donahue G."/>
            <person name="Yang P."/>
            <person name="Li Q."/>
            <person name="Li C."/>
            <person name="Zhang P."/>
            <person name="Huang Z."/>
            <person name="Berger S.L."/>
            <person name="Reinberg D."/>
            <person name="Wang J."/>
            <person name="Liebig J."/>
        </authorList>
    </citation>
    <scope>NUCLEOTIDE SEQUENCE [LARGE SCALE GENOMIC DNA]</scope>
    <source>
        <strain evidence="3">C129</strain>
    </source>
</reference>
<proteinExistence type="predicted"/>
<sequence>QVGERFGVSPSVVSRAYNRYLETGGYERRAGQGRHRVTTRRDDRAIILEARREPFVPANIIAQQFPNRQQQQQQR</sequence>
<evidence type="ECO:0000256" key="1">
    <source>
        <dbReference type="ARBA" id="ARBA00004123"/>
    </source>
</evidence>
<gene>
    <name evidence="2" type="ORF">EAG_00079</name>
</gene>
<keyword evidence="3" id="KW-1185">Reference proteome</keyword>
<name>E2AR65_CAMFO</name>
<dbReference type="AlphaFoldDB" id="E2AR65"/>
<evidence type="ECO:0008006" key="4">
    <source>
        <dbReference type="Google" id="ProtNLM"/>
    </source>
</evidence>
<protein>
    <recommendedName>
        <fullName evidence="4">Paired domain-containing protein</fullName>
    </recommendedName>
</protein>
<accession>E2AR65</accession>
<dbReference type="GO" id="GO:0005634">
    <property type="term" value="C:nucleus"/>
    <property type="evidence" value="ECO:0007669"/>
    <property type="project" value="UniProtKB-SubCell"/>
</dbReference>
<dbReference type="EMBL" id="GL441881">
    <property type="protein sequence ID" value="EFN64074.1"/>
    <property type="molecule type" value="Genomic_DNA"/>
</dbReference>